<dbReference type="InterPro" id="IPR041588">
    <property type="entry name" value="Integrase_H2C2"/>
</dbReference>
<comment type="caution">
    <text evidence="3">The sequence shown here is derived from an EMBL/GenBank/DDBJ whole genome shotgun (WGS) entry which is preliminary data.</text>
</comment>
<dbReference type="FunFam" id="1.10.340.70:FF:000001">
    <property type="entry name" value="Retrovirus-related Pol polyprotein from transposon gypsy-like Protein"/>
    <property type="match status" value="1"/>
</dbReference>
<proteinExistence type="predicted"/>
<sequence length="329" mass="37837">MVSFFVVPSLPHEVILGMDFWRAFGLVVNTSQNNASVVQPGVPKVDEVVVDRDVLDERQRKALEEMVERFRPTLGRPGLGCTHLITHSIDTGNAAPVRQRYYSYSPRLIEVLHAGLEDWLNKGVVEPSSSPWASPSEGHQLYKLGNCGKRPFQWNRVLPRELRADALHECHDVGLSHLGVNKTIFRLREYYYWPSMDRDVREYGKKCEVCIKYKVPQVKPAGVMGVQRKINAPMQKFREEIEKRLKASYEKNKVYYNLRRRPLDLQVGDTVYRENHVQSNAVKYFSKKLAPKFIGPFTVAKKVGYQGYLLKDADGKTDGPWHVKHLKKS</sequence>
<name>A0AAE1LFJ8_9NEOP</name>
<dbReference type="Gene3D" id="1.10.340.70">
    <property type="match status" value="1"/>
</dbReference>
<accession>A0AAE1LFJ8</accession>
<dbReference type="SUPFAM" id="SSF56672">
    <property type="entry name" value="DNA/RNA polymerases"/>
    <property type="match status" value="1"/>
</dbReference>
<dbReference type="PANTHER" id="PTHR37984:SF15">
    <property type="entry name" value="INTEGRASE CATALYTIC DOMAIN-CONTAINING PROTEIN"/>
    <property type="match status" value="1"/>
</dbReference>
<organism evidence="3 4">
    <name type="scientific">Frankliniella fusca</name>
    <dbReference type="NCBI Taxonomy" id="407009"/>
    <lineage>
        <taxon>Eukaryota</taxon>
        <taxon>Metazoa</taxon>
        <taxon>Ecdysozoa</taxon>
        <taxon>Arthropoda</taxon>
        <taxon>Hexapoda</taxon>
        <taxon>Insecta</taxon>
        <taxon>Pterygota</taxon>
        <taxon>Neoptera</taxon>
        <taxon>Paraneoptera</taxon>
        <taxon>Thysanoptera</taxon>
        <taxon>Terebrantia</taxon>
        <taxon>Thripoidea</taxon>
        <taxon>Thripidae</taxon>
        <taxon>Frankliniella</taxon>
    </lineage>
</organism>
<evidence type="ECO:0000259" key="2">
    <source>
        <dbReference type="Pfam" id="PF17921"/>
    </source>
</evidence>
<dbReference type="InterPro" id="IPR043502">
    <property type="entry name" value="DNA/RNA_pol_sf"/>
</dbReference>
<dbReference type="Pfam" id="PF17921">
    <property type="entry name" value="Integrase_H2C2"/>
    <property type="match status" value="1"/>
</dbReference>
<dbReference type="AlphaFoldDB" id="A0AAE1LFJ8"/>
<dbReference type="InterPro" id="IPR050951">
    <property type="entry name" value="Retrovirus_Pol_polyprotein"/>
</dbReference>
<dbReference type="EMBL" id="JAHWGI010000631">
    <property type="protein sequence ID" value="KAK3916849.1"/>
    <property type="molecule type" value="Genomic_DNA"/>
</dbReference>
<evidence type="ECO:0000256" key="1">
    <source>
        <dbReference type="ARBA" id="ARBA00012493"/>
    </source>
</evidence>
<reference evidence="3" key="2">
    <citation type="journal article" date="2023" name="BMC Genomics">
        <title>Pest status, molecular evolution, and epigenetic factors derived from the genome assembly of Frankliniella fusca, a thysanopteran phytovirus vector.</title>
        <authorList>
            <person name="Catto M.A."/>
            <person name="Labadie P.E."/>
            <person name="Jacobson A.L."/>
            <person name="Kennedy G.G."/>
            <person name="Srinivasan R."/>
            <person name="Hunt B.G."/>
        </authorList>
    </citation>
    <scope>NUCLEOTIDE SEQUENCE</scope>
    <source>
        <strain evidence="3">PL_HMW_Pooled</strain>
    </source>
</reference>
<keyword evidence="4" id="KW-1185">Reference proteome</keyword>
<dbReference type="GO" id="GO:0003964">
    <property type="term" value="F:RNA-directed DNA polymerase activity"/>
    <property type="evidence" value="ECO:0007669"/>
    <property type="project" value="UniProtKB-EC"/>
</dbReference>
<evidence type="ECO:0000313" key="3">
    <source>
        <dbReference type="EMBL" id="KAK3916849.1"/>
    </source>
</evidence>
<evidence type="ECO:0000313" key="4">
    <source>
        <dbReference type="Proteomes" id="UP001219518"/>
    </source>
</evidence>
<dbReference type="EC" id="2.7.7.49" evidence="1"/>
<gene>
    <name evidence="3" type="ORF">KUF71_006414</name>
</gene>
<reference evidence="3" key="1">
    <citation type="submission" date="2021-07" db="EMBL/GenBank/DDBJ databases">
        <authorList>
            <person name="Catto M.A."/>
            <person name="Jacobson A."/>
            <person name="Kennedy G."/>
            <person name="Labadie P."/>
            <person name="Hunt B.G."/>
            <person name="Srinivasan R."/>
        </authorList>
    </citation>
    <scope>NUCLEOTIDE SEQUENCE</scope>
    <source>
        <strain evidence="3">PL_HMW_Pooled</strain>
        <tissue evidence="3">Head</tissue>
    </source>
</reference>
<protein>
    <recommendedName>
        <fullName evidence="1">RNA-directed DNA polymerase</fullName>
        <ecNumber evidence="1">2.7.7.49</ecNumber>
    </recommendedName>
</protein>
<dbReference type="PANTHER" id="PTHR37984">
    <property type="entry name" value="PROTEIN CBG26694"/>
    <property type="match status" value="1"/>
</dbReference>
<dbReference type="Proteomes" id="UP001219518">
    <property type="component" value="Unassembled WGS sequence"/>
</dbReference>
<dbReference type="Gene3D" id="3.10.10.10">
    <property type="entry name" value="HIV Type 1 Reverse Transcriptase, subunit A, domain 1"/>
    <property type="match status" value="1"/>
</dbReference>
<feature type="domain" description="Integrase zinc-binding" evidence="2">
    <location>
        <begin position="159"/>
        <end position="215"/>
    </location>
</feature>